<evidence type="ECO:0000256" key="1">
    <source>
        <dbReference type="ARBA" id="ARBA00022741"/>
    </source>
</evidence>
<proteinExistence type="inferred from homology"/>
<feature type="domain" description="Helicase C-terminal" evidence="9">
    <location>
        <begin position="390"/>
        <end position="568"/>
    </location>
</feature>
<evidence type="ECO:0000256" key="5">
    <source>
        <dbReference type="PROSITE-ProRule" id="PRU00552"/>
    </source>
</evidence>
<dbReference type="PANTHER" id="PTHR47959">
    <property type="entry name" value="ATP-DEPENDENT RNA HELICASE RHLE-RELATED"/>
    <property type="match status" value="1"/>
</dbReference>
<evidence type="ECO:0000259" key="9">
    <source>
        <dbReference type="PROSITE" id="PS51194"/>
    </source>
</evidence>
<feature type="region of interest" description="Disordered" evidence="7">
    <location>
        <begin position="89"/>
        <end position="109"/>
    </location>
</feature>
<dbReference type="SMART" id="SM00487">
    <property type="entry name" value="DEXDc"/>
    <property type="match status" value="1"/>
</dbReference>
<keyword evidence="4 6" id="KW-0067">ATP-binding</keyword>
<evidence type="ECO:0000259" key="10">
    <source>
        <dbReference type="PROSITE" id="PS51195"/>
    </source>
</evidence>
<dbReference type="PANTHER" id="PTHR47959:SF1">
    <property type="entry name" value="ATP-DEPENDENT RNA HELICASE DBPA"/>
    <property type="match status" value="1"/>
</dbReference>
<dbReference type="InterPro" id="IPR014014">
    <property type="entry name" value="RNA_helicase_DEAD_Q_motif"/>
</dbReference>
<dbReference type="Proteomes" id="UP001061958">
    <property type="component" value="Unassembled WGS sequence"/>
</dbReference>
<evidence type="ECO:0000256" key="2">
    <source>
        <dbReference type="ARBA" id="ARBA00022801"/>
    </source>
</evidence>
<protein>
    <recommendedName>
        <fullName evidence="13">RNA helicase</fullName>
    </recommendedName>
</protein>
<dbReference type="PROSITE" id="PS00039">
    <property type="entry name" value="DEAD_ATP_HELICASE"/>
    <property type="match status" value="1"/>
</dbReference>
<dbReference type="InterPro" id="IPR050079">
    <property type="entry name" value="DEAD_box_RNA_helicase"/>
</dbReference>
<feature type="compositionally biased region" description="Basic and acidic residues" evidence="7">
    <location>
        <begin position="98"/>
        <end position="109"/>
    </location>
</feature>
<dbReference type="GO" id="GO:0003676">
    <property type="term" value="F:nucleic acid binding"/>
    <property type="evidence" value="ECO:0007669"/>
    <property type="project" value="InterPro"/>
</dbReference>
<dbReference type="InterPro" id="IPR027417">
    <property type="entry name" value="P-loop_NTPase"/>
</dbReference>
<dbReference type="PROSITE" id="PS51192">
    <property type="entry name" value="HELICASE_ATP_BIND_1"/>
    <property type="match status" value="1"/>
</dbReference>
<dbReference type="EMBL" id="BQMJ01000078">
    <property type="protein sequence ID" value="GJQ15940.1"/>
    <property type="molecule type" value="Genomic_DNA"/>
</dbReference>
<accession>A0A9C7UV61</accession>
<reference evidence="11" key="2">
    <citation type="submission" date="2022-01" db="EMBL/GenBank/DDBJ databases">
        <authorList>
            <person name="Hirooka S."/>
            <person name="Miyagishima S.Y."/>
        </authorList>
    </citation>
    <scope>NUCLEOTIDE SEQUENCE</scope>
    <source>
        <strain evidence="11">NBRC 102759</strain>
    </source>
</reference>
<dbReference type="InterPro" id="IPR000629">
    <property type="entry name" value="RNA-helicase_DEAD-box_CS"/>
</dbReference>
<feature type="domain" description="Helicase ATP-binding" evidence="8">
    <location>
        <begin position="159"/>
        <end position="343"/>
    </location>
</feature>
<organism evidence="11 12">
    <name type="scientific">Galdieria partita</name>
    <dbReference type="NCBI Taxonomy" id="83374"/>
    <lineage>
        <taxon>Eukaryota</taxon>
        <taxon>Rhodophyta</taxon>
        <taxon>Bangiophyceae</taxon>
        <taxon>Galdieriales</taxon>
        <taxon>Galdieriaceae</taxon>
        <taxon>Galdieria</taxon>
    </lineage>
</organism>
<evidence type="ECO:0000256" key="7">
    <source>
        <dbReference type="SAM" id="MobiDB-lite"/>
    </source>
</evidence>
<dbReference type="GO" id="GO:0003724">
    <property type="term" value="F:RNA helicase activity"/>
    <property type="evidence" value="ECO:0007669"/>
    <property type="project" value="InterPro"/>
</dbReference>
<dbReference type="GO" id="GO:0005524">
    <property type="term" value="F:ATP binding"/>
    <property type="evidence" value="ECO:0007669"/>
    <property type="project" value="UniProtKB-KW"/>
</dbReference>
<keyword evidence="1 6" id="KW-0547">Nucleotide-binding</keyword>
<dbReference type="SMART" id="SM00490">
    <property type="entry name" value="HELICc"/>
    <property type="match status" value="1"/>
</dbReference>
<keyword evidence="12" id="KW-1185">Reference proteome</keyword>
<dbReference type="InterPro" id="IPR011545">
    <property type="entry name" value="DEAD/DEAH_box_helicase_dom"/>
</dbReference>
<sequence>MQYENALKVLWQDIKNSLAGEKYISNTPCAWISPDLVASQAKGMSSVSSQATPTNFKRNFVRRRYSIEYLLQLSSSQLPEQQVQPFNVLKQNKKRKREPVEGEEKNKKVSDWEQRSEDIVVKGNNSYLTFEDMFLHDGLIAGLKICGFEKPSPVQVASIPYARLGCDLIIQAKSGTGKTCVYAVAILQSILDSQRNKTLSPSVMTTQAMIIVPTRELALQVAMIFSQLWKGVESVTKRINIVTCVGGVSVKQDHHALSKGFDIVIGTPGRIRNLVDSAVLPLEHIQMLIMDEADKLLESCFYKDLFAIEQHLPRWKQVMAFSATYSPSILSRLGRVMKEPRKITVLEETWVEKVPSNKTPIYAETSLCGITHYKAEMEGDLMVEDIFHIHLQTLISIFGEFSFHQCLVFCNDKSLLDRYSYGMRSAGFSADFTSGDLNQSMRNEIFQRFYSQKTQVLFTTDLLSRGIDFVDCNLVVNLDIPKTAETYLHRAGRAGRFGRFGNCVTIYSYQTISEIEQLESQLGIHFEYLLIEISVHVEESNKEEDFHTEENLMEENYEPMDYPSEELKTTNYEIDMDRTPYANYYWKGYWHGYFLSLWYLWKGEKPPPIEQIIQPYTTDAKDRKEQQI</sequence>
<evidence type="ECO:0000256" key="6">
    <source>
        <dbReference type="RuleBase" id="RU000492"/>
    </source>
</evidence>
<comment type="similarity">
    <text evidence="6">Belongs to the DEAD box helicase family.</text>
</comment>
<dbReference type="Pfam" id="PF00271">
    <property type="entry name" value="Helicase_C"/>
    <property type="match status" value="1"/>
</dbReference>
<dbReference type="Pfam" id="PF00270">
    <property type="entry name" value="DEAD"/>
    <property type="match status" value="1"/>
</dbReference>
<gene>
    <name evidence="11" type="ORF">GpartN1_g7731.t1</name>
</gene>
<feature type="short sequence motif" description="Q motif" evidence="5">
    <location>
        <begin position="128"/>
        <end position="156"/>
    </location>
</feature>
<dbReference type="AlphaFoldDB" id="A0A9C7UV61"/>
<reference evidence="11" key="1">
    <citation type="journal article" date="2022" name="Proc. Natl. Acad. Sci. U.S.A.">
        <title>Life cycle and functional genomics of the unicellular red alga Galdieria for elucidating algal and plant evolution and industrial use.</title>
        <authorList>
            <person name="Hirooka S."/>
            <person name="Itabashi T."/>
            <person name="Ichinose T.M."/>
            <person name="Onuma R."/>
            <person name="Fujiwara T."/>
            <person name="Yamashita S."/>
            <person name="Jong L.W."/>
            <person name="Tomita R."/>
            <person name="Iwane A.H."/>
            <person name="Miyagishima S.Y."/>
        </authorList>
    </citation>
    <scope>NUCLEOTIDE SEQUENCE</scope>
    <source>
        <strain evidence="11">NBRC 102759</strain>
    </source>
</reference>
<evidence type="ECO:0000313" key="11">
    <source>
        <dbReference type="EMBL" id="GJQ15940.1"/>
    </source>
</evidence>
<feature type="domain" description="DEAD-box RNA helicase Q" evidence="10">
    <location>
        <begin position="128"/>
        <end position="156"/>
    </location>
</feature>
<keyword evidence="3 6" id="KW-0347">Helicase</keyword>
<comment type="caution">
    <text evidence="11">The sequence shown here is derived from an EMBL/GenBank/DDBJ whole genome shotgun (WGS) entry which is preliminary data.</text>
</comment>
<dbReference type="GO" id="GO:0016787">
    <property type="term" value="F:hydrolase activity"/>
    <property type="evidence" value="ECO:0007669"/>
    <property type="project" value="UniProtKB-KW"/>
</dbReference>
<dbReference type="Gene3D" id="3.40.50.300">
    <property type="entry name" value="P-loop containing nucleotide triphosphate hydrolases"/>
    <property type="match status" value="2"/>
</dbReference>
<dbReference type="GO" id="GO:0005829">
    <property type="term" value="C:cytosol"/>
    <property type="evidence" value="ECO:0007669"/>
    <property type="project" value="TreeGrafter"/>
</dbReference>
<dbReference type="OrthoDB" id="434041at2759"/>
<dbReference type="PROSITE" id="PS51194">
    <property type="entry name" value="HELICASE_CTER"/>
    <property type="match status" value="1"/>
</dbReference>
<evidence type="ECO:0000259" key="8">
    <source>
        <dbReference type="PROSITE" id="PS51192"/>
    </source>
</evidence>
<dbReference type="InterPro" id="IPR001650">
    <property type="entry name" value="Helicase_C-like"/>
</dbReference>
<dbReference type="SUPFAM" id="SSF52540">
    <property type="entry name" value="P-loop containing nucleoside triphosphate hydrolases"/>
    <property type="match status" value="1"/>
</dbReference>
<keyword evidence="2 6" id="KW-0378">Hydrolase</keyword>
<name>A0A9C7UV61_9RHOD</name>
<dbReference type="InterPro" id="IPR014001">
    <property type="entry name" value="Helicase_ATP-bd"/>
</dbReference>
<dbReference type="PROSITE" id="PS51195">
    <property type="entry name" value="Q_MOTIF"/>
    <property type="match status" value="1"/>
</dbReference>
<dbReference type="CDD" id="cd18787">
    <property type="entry name" value="SF2_C_DEAD"/>
    <property type="match status" value="1"/>
</dbReference>
<evidence type="ECO:0000256" key="3">
    <source>
        <dbReference type="ARBA" id="ARBA00022806"/>
    </source>
</evidence>
<evidence type="ECO:0008006" key="13">
    <source>
        <dbReference type="Google" id="ProtNLM"/>
    </source>
</evidence>
<evidence type="ECO:0000313" key="12">
    <source>
        <dbReference type="Proteomes" id="UP001061958"/>
    </source>
</evidence>
<evidence type="ECO:0000256" key="4">
    <source>
        <dbReference type="ARBA" id="ARBA00022840"/>
    </source>
</evidence>